<keyword evidence="2" id="KW-1185">Reference proteome</keyword>
<reference evidence="1 2" key="1">
    <citation type="journal article" date="2006" name="Science">
        <title>The genome of black cottonwood, Populus trichocarpa (Torr. &amp; Gray).</title>
        <authorList>
            <person name="Tuskan G.A."/>
            <person name="Difazio S."/>
            <person name="Jansson S."/>
            <person name="Bohlmann J."/>
            <person name="Grigoriev I."/>
            <person name="Hellsten U."/>
            <person name="Putnam N."/>
            <person name="Ralph S."/>
            <person name="Rombauts S."/>
            <person name="Salamov A."/>
            <person name="Schein J."/>
            <person name="Sterck L."/>
            <person name="Aerts A."/>
            <person name="Bhalerao R.R."/>
            <person name="Bhalerao R.P."/>
            <person name="Blaudez D."/>
            <person name="Boerjan W."/>
            <person name="Brun A."/>
            <person name="Brunner A."/>
            <person name="Busov V."/>
            <person name="Campbell M."/>
            <person name="Carlson J."/>
            <person name="Chalot M."/>
            <person name="Chapman J."/>
            <person name="Chen G.L."/>
            <person name="Cooper D."/>
            <person name="Coutinho P.M."/>
            <person name="Couturier J."/>
            <person name="Covert S."/>
            <person name="Cronk Q."/>
            <person name="Cunningham R."/>
            <person name="Davis J."/>
            <person name="Degroeve S."/>
            <person name="Dejardin A."/>
            <person name="Depamphilis C."/>
            <person name="Detter J."/>
            <person name="Dirks B."/>
            <person name="Dubchak I."/>
            <person name="Duplessis S."/>
            <person name="Ehlting J."/>
            <person name="Ellis B."/>
            <person name="Gendler K."/>
            <person name="Goodstein D."/>
            <person name="Gribskov M."/>
            <person name="Grimwood J."/>
            <person name="Groover A."/>
            <person name="Gunter L."/>
            <person name="Hamberger B."/>
            <person name="Heinze B."/>
            <person name="Helariutta Y."/>
            <person name="Henrissat B."/>
            <person name="Holligan D."/>
            <person name="Holt R."/>
            <person name="Huang W."/>
            <person name="Islam-Faridi N."/>
            <person name="Jones S."/>
            <person name="Jones-Rhoades M."/>
            <person name="Jorgensen R."/>
            <person name="Joshi C."/>
            <person name="Kangasjarvi J."/>
            <person name="Karlsson J."/>
            <person name="Kelleher C."/>
            <person name="Kirkpatrick R."/>
            <person name="Kirst M."/>
            <person name="Kohler A."/>
            <person name="Kalluri U."/>
            <person name="Larimer F."/>
            <person name="Leebens-Mack J."/>
            <person name="Leple J.C."/>
            <person name="Locascio P."/>
            <person name="Lou Y."/>
            <person name="Lucas S."/>
            <person name="Martin F."/>
            <person name="Montanini B."/>
            <person name="Napoli C."/>
            <person name="Nelson D.R."/>
            <person name="Nelson C."/>
            <person name="Nieminen K."/>
            <person name="Nilsson O."/>
            <person name="Pereda V."/>
            <person name="Peter G."/>
            <person name="Philippe R."/>
            <person name="Pilate G."/>
            <person name="Poliakov A."/>
            <person name="Razumovskaya J."/>
            <person name="Richardson P."/>
            <person name="Rinaldi C."/>
            <person name="Ritland K."/>
            <person name="Rouze P."/>
            <person name="Ryaboy D."/>
            <person name="Schmutz J."/>
            <person name="Schrader J."/>
            <person name="Segerman B."/>
            <person name="Shin H."/>
            <person name="Siddiqui A."/>
            <person name="Sterky F."/>
            <person name="Terry A."/>
            <person name="Tsai C.J."/>
            <person name="Uberbacher E."/>
            <person name="Unneberg P."/>
            <person name="Vahala J."/>
            <person name="Wall K."/>
            <person name="Wessler S."/>
            <person name="Yang G."/>
            <person name="Yin T."/>
            <person name="Douglas C."/>
            <person name="Marra M."/>
            <person name="Sandberg G."/>
            <person name="Van de Peer Y."/>
            <person name="Rokhsar D."/>
        </authorList>
    </citation>
    <scope>NUCLEOTIDE SEQUENCE [LARGE SCALE GENOMIC DNA]</scope>
    <source>
        <strain evidence="2">cv. Nisqually</strain>
    </source>
</reference>
<gene>
    <name evidence="1" type="ORF">POPTR_017G031450</name>
</gene>
<evidence type="ECO:0000313" key="2">
    <source>
        <dbReference type="Proteomes" id="UP000006729"/>
    </source>
</evidence>
<dbReference type="EMBL" id="CM009306">
    <property type="protein sequence ID" value="RQP01876.1"/>
    <property type="molecule type" value="Genomic_DNA"/>
</dbReference>
<evidence type="ECO:0000313" key="1">
    <source>
        <dbReference type="EMBL" id="RQP01876.1"/>
    </source>
</evidence>
<name>A0A3N7G6B8_POPTR</name>
<sequence length="72" mass="8510">MELSKIFLIPCLIHVEKHREWDSTSYMQVQQEFKVVAQKVKEVELTHGQQDSLLLIYISQRLTIQFSLFLSS</sequence>
<accession>A0A3N7G6B8</accession>
<dbReference type="Proteomes" id="UP000006729">
    <property type="component" value="Chromosome 17"/>
</dbReference>
<proteinExistence type="predicted"/>
<dbReference type="InParanoid" id="A0A3N7G6B8"/>
<organism evidence="1 2">
    <name type="scientific">Populus trichocarpa</name>
    <name type="common">Western balsam poplar</name>
    <name type="synonym">Populus balsamifera subsp. trichocarpa</name>
    <dbReference type="NCBI Taxonomy" id="3694"/>
    <lineage>
        <taxon>Eukaryota</taxon>
        <taxon>Viridiplantae</taxon>
        <taxon>Streptophyta</taxon>
        <taxon>Embryophyta</taxon>
        <taxon>Tracheophyta</taxon>
        <taxon>Spermatophyta</taxon>
        <taxon>Magnoliopsida</taxon>
        <taxon>eudicotyledons</taxon>
        <taxon>Gunneridae</taxon>
        <taxon>Pentapetalae</taxon>
        <taxon>rosids</taxon>
        <taxon>fabids</taxon>
        <taxon>Malpighiales</taxon>
        <taxon>Salicaceae</taxon>
        <taxon>Saliceae</taxon>
        <taxon>Populus</taxon>
    </lineage>
</organism>
<protein>
    <submittedName>
        <fullName evidence="1">Uncharacterized protein</fullName>
    </submittedName>
</protein>
<dbReference type="Gramene" id="Potri.017G031450.1.v4.1">
    <property type="protein sequence ID" value="Potri.017G031450.1.v4.1"/>
    <property type="gene ID" value="Potri.017G031450.v4.1"/>
</dbReference>
<dbReference type="AlphaFoldDB" id="A0A3N7G6B8"/>